<protein>
    <submittedName>
        <fullName evidence="1">Uncharacterized protein</fullName>
    </submittedName>
</protein>
<dbReference type="Proteomes" id="UP000593567">
    <property type="component" value="Unassembled WGS sequence"/>
</dbReference>
<organism evidence="1 2">
    <name type="scientific">Bugula neritina</name>
    <name type="common">Brown bryozoan</name>
    <name type="synonym">Sertularia neritina</name>
    <dbReference type="NCBI Taxonomy" id="10212"/>
    <lineage>
        <taxon>Eukaryota</taxon>
        <taxon>Metazoa</taxon>
        <taxon>Spiralia</taxon>
        <taxon>Lophotrochozoa</taxon>
        <taxon>Bryozoa</taxon>
        <taxon>Gymnolaemata</taxon>
        <taxon>Cheilostomatida</taxon>
        <taxon>Flustrina</taxon>
        <taxon>Buguloidea</taxon>
        <taxon>Bugulidae</taxon>
        <taxon>Bugula</taxon>
    </lineage>
</organism>
<dbReference type="PANTHER" id="PTHR34769:SF1">
    <property type="entry name" value="RNA POLYMERASE I AND III SUBUNIT D"/>
    <property type="match status" value="1"/>
</dbReference>
<dbReference type="OrthoDB" id="6352295at2759"/>
<comment type="caution">
    <text evidence="1">The sequence shown here is derived from an EMBL/GenBank/DDBJ whole genome shotgun (WGS) entry which is preliminary data.</text>
</comment>
<accession>A0A7J7JVY1</accession>
<dbReference type="InterPro" id="IPR038948">
    <property type="entry name" value="POLR1D-like"/>
</dbReference>
<keyword evidence="2" id="KW-1185">Reference proteome</keyword>
<proteinExistence type="predicted"/>
<dbReference type="PANTHER" id="PTHR34769">
    <property type="entry name" value="RCG42593, ISOFORM CRA_A"/>
    <property type="match status" value="1"/>
</dbReference>
<dbReference type="EMBL" id="VXIV02001693">
    <property type="protein sequence ID" value="KAF6030542.1"/>
    <property type="molecule type" value="Genomic_DNA"/>
</dbReference>
<name>A0A7J7JVY1_BUGNE</name>
<gene>
    <name evidence="1" type="ORF">EB796_011150</name>
</gene>
<dbReference type="AlphaFoldDB" id="A0A7J7JVY1"/>
<evidence type="ECO:0000313" key="1">
    <source>
        <dbReference type="EMBL" id="KAF6030542.1"/>
    </source>
</evidence>
<reference evidence="1" key="1">
    <citation type="submission" date="2020-06" db="EMBL/GenBank/DDBJ databases">
        <title>Draft genome of Bugula neritina, a colonial animal packing powerful symbionts and potential medicines.</title>
        <authorList>
            <person name="Rayko M."/>
        </authorList>
    </citation>
    <scope>NUCLEOTIDE SEQUENCE [LARGE SCALE GENOMIC DNA]</scope>
    <source>
        <strain evidence="1">Kwan_BN1</strain>
    </source>
</reference>
<evidence type="ECO:0000313" key="2">
    <source>
        <dbReference type="Proteomes" id="UP000593567"/>
    </source>
</evidence>
<sequence>MDDDLTRKACEELLAEAQRGASIAEEIGPQGWKKRETKPNKRFVQRTLMSSLSANARQKHSNKPQNSDITVTEVNVFNWTIFKLLKLKKLREKQRTMTSTLVQVAKNDLFHNADTEHNNDTKCK</sequence>